<dbReference type="GO" id="GO:0007165">
    <property type="term" value="P:signal transduction"/>
    <property type="evidence" value="ECO:0007669"/>
    <property type="project" value="UniProtKB-KW"/>
</dbReference>
<accession>A0A9D6UZM1</accession>
<dbReference type="Pfam" id="PF00672">
    <property type="entry name" value="HAMP"/>
    <property type="match status" value="1"/>
</dbReference>
<keyword evidence="1 3" id="KW-0807">Transducer</keyword>
<gene>
    <name evidence="7" type="ORF">HY912_00560</name>
</gene>
<evidence type="ECO:0000313" key="7">
    <source>
        <dbReference type="EMBL" id="MBI5247959.1"/>
    </source>
</evidence>
<dbReference type="Gene3D" id="6.10.340.10">
    <property type="match status" value="1"/>
</dbReference>
<keyword evidence="4" id="KW-0812">Transmembrane</keyword>
<dbReference type="InterPro" id="IPR004089">
    <property type="entry name" value="MCPsignal_dom"/>
</dbReference>
<dbReference type="Gene3D" id="1.10.287.950">
    <property type="entry name" value="Methyl-accepting chemotaxis protein"/>
    <property type="match status" value="1"/>
</dbReference>
<evidence type="ECO:0000256" key="2">
    <source>
        <dbReference type="ARBA" id="ARBA00029447"/>
    </source>
</evidence>
<dbReference type="PANTHER" id="PTHR32089">
    <property type="entry name" value="METHYL-ACCEPTING CHEMOTAXIS PROTEIN MCPB"/>
    <property type="match status" value="1"/>
</dbReference>
<dbReference type="SUPFAM" id="SSF58104">
    <property type="entry name" value="Methyl-accepting chemotaxis protein (MCP) signaling domain"/>
    <property type="match status" value="1"/>
</dbReference>
<feature type="transmembrane region" description="Helical" evidence="4">
    <location>
        <begin position="348"/>
        <end position="368"/>
    </location>
</feature>
<dbReference type="Proteomes" id="UP000807825">
    <property type="component" value="Unassembled WGS sequence"/>
</dbReference>
<dbReference type="PROSITE" id="PS50111">
    <property type="entry name" value="CHEMOTAXIS_TRANSDUC_2"/>
    <property type="match status" value="1"/>
</dbReference>
<dbReference type="PANTHER" id="PTHR32089:SF112">
    <property type="entry name" value="LYSOZYME-LIKE PROTEIN-RELATED"/>
    <property type="match status" value="1"/>
</dbReference>
<dbReference type="InterPro" id="IPR007891">
    <property type="entry name" value="CHASE3"/>
</dbReference>
<dbReference type="EMBL" id="JACRDE010000017">
    <property type="protein sequence ID" value="MBI5247959.1"/>
    <property type="molecule type" value="Genomic_DNA"/>
</dbReference>
<dbReference type="GO" id="GO:0004888">
    <property type="term" value="F:transmembrane signaling receptor activity"/>
    <property type="evidence" value="ECO:0007669"/>
    <property type="project" value="InterPro"/>
</dbReference>
<comment type="similarity">
    <text evidence="2">Belongs to the methyl-accepting chemotaxis (MCP) protein family.</text>
</comment>
<dbReference type="SMART" id="SM00283">
    <property type="entry name" value="MA"/>
    <property type="match status" value="1"/>
</dbReference>
<comment type="caution">
    <text evidence="7">The sequence shown here is derived from an EMBL/GenBank/DDBJ whole genome shotgun (WGS) entry which is preliminary data.</text>
</comment>
<feature type="domain" description="Methyl-accepting transducer" evidence="5">
    <location>
        <begin position="426"/>
        <end position="662"/>
    </location>
</feature>
<dbReference type="PROSITE" id="PS50885">
    <property type="entry name" value="HAMP"/>
    <property type="match status" value="1"/>
</dbReference>
<dbReference type="GO" id="GO:0016020">
    <property type="term" value="C:membrane"/>
    <property type="evidence" value="ECO:0007669"/>
    <property type="project" value="InterPro"/>
</dbReference>
<name>A0A9D6UZM1_9BACT</name>
<dbReference type="InterPro" id="IPR003660">
    <property type="entry name" value="HAMP_dom"/>
</dbReference>
<dbReference type="Pfam" id="PF05227">
    <property type="entry name" value="CHASE3"/>
    <property type="match status" value="2"/>
</dbReference>
<dbReference type="CDD" id="cd06225">
    <property type="entry name" value="HAMP"/>
    <property type="match status" value="1"/>
</dbReference>
<feature type="transmembrane region" description="Helical" evidence="4">
    <location>
        <begin position="12"/>
        <end position="34"/>
    </location>
</feature>
<dbReference type="AlphaFoldDB" id="A0A9D6UZM1"/>
<protein>
    <submittedName>
        <fullName evidence="7">Methyl-accepting chemotaxis protein</fullName>
    </submittedName>
</protein>
<evidence type="ECO:0000256" key="1">
    <source>
        <dbReference type="ARBA" id="ARBA00023224"/>
    </source>
</evidence>
<feature type="domain" description="HAMP" evidence="6">
    <location>
        <begin position="369"/>
        <end position="421"/>
    </location>
</feature>
<dbReference type="GO" id="GO:0006935">
    <property type="term" value="P:chemotaxis"/>
    <property type="evidence" value="ECO:0007669"/>
    <property type="project" value="InterPro"/>
</dbReference>
<dbReference type="InterPro" id="IPR004090">
    <property type="entry name" value="Chemotax_Me-accpt_rcpt"/>
</dbReference>
<evidence type="ECO:0000313" key="8">
    <source>
        <dbReference type="Proteomes" id="UP000807825"/>
    </source>
</evidence>
<evidence type="ECO:0000256" key="4">
    <source>
        <dbReference type="SAM" id="Phobius"/>
    </source>
</evidence>
<reference evidence="7" key="1">
    <citation type="submission" date="2020-07" db="EMBL/GenBank/DDBJ databases">
        <title>Huge and variable diversity of episymbiotic CPR bacteria and DPANN archaea in groundwater ecosystems.</title>
        <authorList>
            <person name="He C.Y."/>
            <person name="Keren R."/>
            <person name="Whittaker M."/>
            <person name="Farag I.F."/>
            <person name="Doudna J."/>
            <person name="Cate J.H.D."/>
            <person name="Banfield J.F."/>
        </authorList>
    </citation>
    <scope>NUCLEOTIDE SEQUENCE</scope>
    <source>
        <strain evidence="7">NC_groundwater_1664_Pr3_B-0.1um_52_9</strain>
    </source>
</reference>
<evidence type="ECO:0000259" key="5">
    <source>
        <dbReference type="PROSITE" id="PS50111"/>
    </source>
</evidence>
<dbReference type="PRINTS" id="PR00260">
    <property type="entry name" value="CHEMTRNSDUCR"/>
</dbReference>
<dbReference type="Pfam" id="PF00015">
    <property type="entry name" value="MCPsignal"/>
    <property type="match status" value="1"/>
</dbReference>
<keyword evidence="4" id="KW-1133">Transmembrane helix</keyword>
<organism evidence="7 8">
    <name type="scientific">Desulfomonile tiedjei</name>
    <dbReference type="NCBI Taxonomy" id="2358"/>
    <lineage>
        <taxon>Bacteria</taxon>
        <taxon>Pseudomonadati</taxon>
        <taxon>Thermodesulfobacteriota</taxon>
        <taxon>Desulfomonilia</taxon>
        <taxon>Desulfomonilales</taxon>
        <taxon>Desulfomonilaceae</taxon>
        <taxon>Desulfomonile</taxon>
    </lineage>
</organism>
<evidence type="ECO:0000259" key="6">
    <source>
        <dbReference type="PROSITE" id="PS50885"/>
    </source>
</evidence>
<sequence>MRLRDVGLKTKIIFGGLIPVALAVLTFIGALYGLQAVLRSVYLVDHTHRAIRIYQEIYGSVLEMGSGLRGYILTGSENPLAAYNRGKENIDRLFPDLKNRLTSAERLKLANEAQEIIEDWKKNTAIPAIALRREIGNAKDMNDMAALVIQANDTKHFGRFGDQVSAFVDVQKKAVEQIKSDAAKAVTVEETRKALQVVDDSYRSIEHVMEIYSAALDMAYAERGYLISGKEDFLGSYNSLTKRVLELINKQKETLAGNPSQVKSLHDIEDSLKAWMKDVAQPEISLRKQIASSRSASDIQDLVARGDDKKKSLDKFREVMNSFQENVEGVLKERQKSADDTAAMARQILIAGMVLTAVLAIVISYFLARSITKPLALAVDLAEGISQGILSKKLELEGRDEVGRLCSSLNRMAQSLGDQTRRLVDGINVLAASSSEISTTVAQMALGASKTSAAVSETTTTVEEVKQAAKTSSEKAKKVTESAQQAVQISESGRKATEDTVLRINLIKEQMESIGETVIKLSEHSQRIEQIIEAVQDLADQSNLLAVNASIEAARAGEQGKGFAVVAQEIKTLADQSKAATEQVRNILDDTKKWVSAVVMATEQGGKAVDAGVQQAIRAGESIQSLANSVTASSQAAVVIQTSSEQQFVGVDQVSMAMANIEQSVQQTSSGTAQLDSAAKRIADLGGLLKEMAERYKL</sequence>
<proteinExistence type="inferred from homology"/>
<evidence type="ECO:0000256" key="3">
    <source>
        <dbReference type="PROSITE-ProRule" id="PRU00284"/>
    </source>
</evidence>
<dbReference type="SMART" id="SM00304">
    <property type="entry name" value="HAMP"/>
    <property type="match status" value="1"/>
</dbReference>
<keyword evidence="4" id="KW-0472">Membrane</keyword>